<organism evidence="1 2">
    <name type="scientific">Runella slithyformis (strain ATCC 29530 / DSM 19594 / LMG 11500 / NCIMB 11436 / LSU 4)</name>
    <dbReference type="NCBI Taxonomy" id="761193"/>
    <lineage>
        <taxon>Bacteria</taxon>
        <taxon>Pseudomonadati</taxon>
        <taxon>Bacteroidota</taxon>
        <taxon>Cytophagia</taxon>
        <taxon>Cytophagales</taxon>
        <taxon>Spirosomataceae</taxon>
        <taxon>Runella</taxon>
    </lineage>
</organism>
<gene>
    <name evidence="1" type="ordered locus">Runsl_0318</name>
</gene>
<dbReference type="EMBL" id="CP002859">
    <property type="protein sequence ID" value="AEI46770.1"/>
    <property type="molecule type" value="Genomic_DNA"/>
</dbReference>
<keyword evidence="2" id="KW-1185">Reference proteome</keyword>
<protein>
    <submittedName>
        <fullName evidence="1">Uncharacterized protein</fullName>
    </submittedName>
</protein>
<sequence length="147" mass="15635">MFSNLAQFISTITGYFNKPPRGVDGSEGVTSTDVRQALIDVGTWADERATASEQNAALAASEVLNSKVDKVTGKGLSANDYTTTEKQKLGRVFDCLEFTTYAAAVAGLSGVAGRRLVYVIDDTANGNTNGGWYGWNGTALGELLWLD</sequence>
<accession>A0A7U3ZGH1</accession>
<dbReference type="Proteomes" id="UP000000493">
    <property type="component" value="Chromosome"/>
</dbReference>
<dbReference type="KEGG" id="rsi:Runsl_0318"/>
<evidence type="ECO:0000313" key="2">
    <source>
        <dbReference type="Proteomes" id="UP000000493"/>
    </source>
</evidence>
<name>A0A7U3ZGH1_RUNSL</name>
<reference evidence="2" key="1">
    <citation type="submission" date="2011-06" db="EMBL/GenBank/DDBJ databases">
        <title>The complete genome of chromosome of Runella slithyformis DSM 19594.</title>
        <authorList>
            <consortium name="US DOE Joint Genome Institute (JGI-PGF)"/>
            <person name="Lucas S."/>
            <person name="Han J."/>
            <person name="Lapidus A."/>
            <person name="Bruce D."/>
            <person name="Goodwin L."/>
            <person name="Pitluck S."/>
            <person name="Peters L."/>
            <person name="Kyrpides N."/>
            <person name="Mavromatis K."/>
            <person name="Ivanova N."/>
            <person name="Ovchinnikova G."/>
            <person name="Zhang X."/>
            <person name="Misra M."/>
            <person name="Detter J.C."/>
            <person name="Tapia R."/>
            <person name="Han C."/>
            <person name="Land M."/>
            <person name="Hauser L."/>
            <person name="Markowitz V."/>
            <person name="Cheng J.-F."/>
            <person name="Hugenholtz P."/>
            <person name="Woyke T."/>
            <person name="Wu D."/>
            <person name="Tindall B."/>
            <person name="Faehrich R."/>
            <person name="Brambilla E."/>
            <person name="Klenk H.-P."/>
            <person name="Eisen J.A."/>
        </authorList>
    </citation>
    <scope>NUCLEOTIDE SEQUENCE [LARGE SCALE GENOMIC DNA]</scope>
    <source>
        <strain evidence="2">ATCC 29530 / DSM 19594 / LMG 11500 / NCIMB 11436 / LSU 4</strain>
    </source>
</reference>
<reference evidence="1 2" key="2">
    <citation type="journal article" date="2012" name="Stand. Genomic Sci.">
        <title>Complete genome sequence of the aquatic bacterium Runella slithyformis type strain (LSU 4(T)).</title>
        <authorList>
            <person name="Copeland A."/>
            <person name="Zhang X."/>
            <person name="Misra M."/>
            <person name="Lapidus A."/>
            <person name="Nolan M."/>
            <person name="Lucas S."/>
            <person name="Deshpande S."/>
            <person name="Cheng J.F."/>
            <person name="Tapia R."/>
            <person name="Goodwin L.A."/>
            <person name="Pitluck S."/>
            <person name="Liolios K."/>
            <person name="Pagani I."/>
            <person name="Ivanova N."/>
            <person name="Mikhailova N."/>
            <person name="Pati A."/>
            <person name="Chen A."/>
            <person name="Palaniappan K."/>
            <person name="Land M."/>
            <person name="Hauser L."/>
            <person name="Pan C."/>
            <person name="Jeffries C.D."/>
            <person name="Detter J.C."/>
            <person name="Brambilla E.M."/>
            <person name="Rohde M."/>
            <person name="Djao O.D."/>
            <person name="Goker M."/>
            <person name="Sikorski J."/>
            <person name="Tindall B.J."/>
            <person name="Woyke T."/>
            <person name="Bristow J."/>
            <person name="Eisen J.A."/>
            <person name="Markowitz V."/>
            <person name="Hugenholtz P."/>
            <person name="Kyrpides N.C."/>
            <person name="Klenk H.P."/>
            <person name="Mavromatis K."/>
        </authorList>
    </citation>
    <scope>NUCLEOTIDE SEQUENCE [LARGE SCALE GENOMIC DNA]</scope>
    <source>
        <strain evidence="2">ATCC 29530 / DSM 19594 / LMG 11500 / NCIMB 11436 / LSU 4</strain>
    </source>
</reference>
<dbReference type="AlphaFoldDB" id="A0A7U3ZGH1"/>
<proteinExistence type="predicted"/>
<dbReference type="RefSeq" id="WP_013926095.1">
    <property type="nucleotide sequence ID" value="NC_015703.1"/>
</dbReference>
<evidence type="ECO:0000313" key="1">
    <source>
        <dbReference type="EMBL" id="AEI46770.1"/>
    </source>
</evidence>